<protein>
    <submittedName>
        <fullName evidence="2">Uncharacterized protein</fullName>
    </submittedName>
</protein>
<name>A0A1C3H785_9GAMM</name>
<dbReference type="RefSeq" id="WP_079542253.1">
    <property type="nucleotide sequence ID" value="NZ_CP171111.1"/>
</dbReference>
<organism evidence="2 3">
    <name type="scientific">Cardiobacterium hominis</name>
    <dbReference type="NCBI Taxonomy" id="2718"/>
    <lineage>
        <taxon>Bacteria</taxon>
        <taxon>Pseudomonadati</taxon>
        <taxon>Pseudomonadota</taxon>
        <taxon>Gammaproteobacteria</taxon>
        <taxon>Cardiobacteriales</taxon>
        <taxon>Cardiobacteriaceae</taxon>
        <taxon>Cardiobacterium</taxon>
    </lineage>
</organism>
<feature type="transmembrane region" description="Helical" evidence="1">
    <location>
        <begin position="120"/>
        <end position="141"/>
    </location>
</feature>
<dbReference type="Proteomes" id="UP000190837">
    <property type="component" value="Unassembled WGS sequence"/>
</dbReference>
<sequence>MTARNIDLSIALALYLPAVIAILLMGQSNMMRAYFPLLAGLLLPIVVAWALRAKPYFLSGVALSGSALFWFFMLSHFNLSSRIFGVHDYFWILISWIMGWLIGLLAQYRAGNAKEAFGKGFLETLAGVMAGLIILGVLYLFGLTKFIFSLSNVIL</sequence>
<keyword evidence="1" id="KW-0812">Transmembrane</keyword>
<keyword evidence="1" id="KW-0472">Membrane</keyword>
<feature type="transmembrane region" description="Helical" evidence="1">
    <location>
        <begin position="57"/>
        <end position="77"/>
    </location>
</feature>
<accession>A0A1C3H785</accession>
<evidence type="ECO:0000256" key="1">
    <source>
        <dbReference type="SAM" id="Phobius"/>
    </source>
</evidence>
<keyword evidence="1" id="KW-1133">Transmembrane helix</keyword>
<evidence type="ECO:0000313" key="3">
    <source>
        <dbReference type="Proteomes" id="UP000190837"/>
    </source>
</evidence>
<feature type="transmembrane region" description="Helical" evidence="1">
    <location>
        <begin position="6"/>
        <end position="26"/>
    </location>
</feature>
<gene>
    <name evidence="2" type="ORF">CHUV0807_2454</name>
</gene>
<proteinExistence type="predicted"/>
<evidence type="ECO:0000313" key="2">
    <source>
        <dbReference type="EMBL" id="SAM72327.1"/>
    </source>
</evidence>
<feature type="transmembrane region" description="Helical" evidence="1">
    <location>
        <begin position="33"/>
        <end position="51"/>
    </location>
</feature>
<dbReference type="EMBL" id="FKLO01000082">
    <property type="protein sequence ID" value="SAM72327.1"/>
    <property type="molecule type" value="Genomic_DNA"/>
</dbReference>
<reference evidence="3" key="1">
    <citation type="submission" date="2016-04" db="EMBL/GenBank/DDBJ databases">
        <authorList>
            <person name="Tagini F."/>
        </authorList>
    </citation>
    <scope>NUCLEOTIDE SEQUENCE [LARGE SCALE GENOMIC DNA]</scope>
    <source>
        <strain evidence="3">CHUV0807</strain>
    </source>
</reference>
<feature type="transmembrane region" description="Helical" evidence="1">
    <location>
        <begin position="89"/>
        <end position="108"/>
    </location>
</feature>
<dbReference type="AlphaFoldDB" id="A0A1C3H785"/>